<proteinExistence type="predicted"/>
<dbReference type="SUPFAM" id="SSF57716">
    <property type="entry name" value="Glucocorticoid receptor-like (DNA-binding domain)"/>
    <property type="match status" value="1"/>
</dbReference>
<feature type="region of interest" description="Disordered" evidence="9">
    <location>
        <begin position="280"/>
        <end position="347"/>
    </location>
</feature>
<sequence length="530" mass="57496">MSETWLPPVRDDFAATAILAAVREPSAPAPALDNITEHEHDHDLPSFRDVMEEATALATLALPQTNLETISRPSSTSTSESASAAAVIAAASTVPQLPGISALAQANNSATSSPQMRYRSDSRARSRCRLHTDSGARARASSRADADLRFWRRIHHAIVVNTKTRVPTLIARFTPSSTTNKQTVIFFRISFGARTWNSLTESFATISLALRIMMATQANESTQPTCQNCQTSTTPLWRRDEYGSVLCNACGLFLKLHGRPRPISLKTDVIKSRNRVKTMRPDLASKKKQQQQQQQAHQFGANDPNGLDIHGQNQRRQSQKSNGNPDGSDSPVSRTATPSLYNPSLPVFQGMDDAQLQAGLQGFNVSGSDNRSGSPLNGDRHLDVPQTHEQLIAANSALKTRVSELELINELFRGRLSQMEQDEASARRGQEISGKAEAQLRAQLESSKKQLDESHRRENNLKRRLDEMELELKEARDALDLSDSGRAAKKPRIAEVVANPAVAAATSGGGGDGGGGGESEVSTPQSAAAN</sequence>
<keyword evidence="7" id="KW-0539">Nucleus</keyword>
<dbReference type="GO" id="GO:0000981">
    <property type="term" value="F:DNA-binding transcription factor activity, RNA polymerase II-specific"/>
    <property type="evidence" value="ECO:0007669"/>
    <property type="project" value="TreeGrafter"/>
</dbReference>
<reference evidence="11" key="1">
    <citation type="journal article" date="2021" name="Mol. Plant Microbe Interact.">
        <title>Complete Genome Sequence of the Plant-Pathogenic Fungus Colletotrichum lupini.</title>
        <authorList>
            <person name="Baroncelli R."/>
            <person name="Pensec F."/>
            <person name="Da Lio D."/>
            <person name="Boufleur T."/>
            <person name="Vicente I."/>
            <person name="Sarrocco S."/>
            <person name="Picot A."/>
            <person name="Baraldi E."/>
            <person name="Sukno S."/>
            <person name="Thon M."/>
            <person name="Le Floch G."/>
        </authorList>
    </citation>
    <scope>NUCLEOTIDE SEQUENCE</scope>
    <source>
        <strain evidence="11">IMI 504893</strain>
    </source>
</reference>
<dbReference type="InterPro" id="IPR013088">
    <property type="entry name" value="Znf_NHR/GATA"/>
</dbReference>
<evidence type="ECO:0000256" key="4">
    <source>
        <dbReference type="ARBA" id="ARBA00022833"/>
    </source>
</evidence>
<dbReference type="PRINTS" id="PR00619">
    <property type="entry name" value="GATAZNFINGER"/>
</dbReference>
<feature type="region of interest" description="Disordered" evidence="9">
    <location>
        <begin position="362"/>
        <end position="382"/>
    </location>
</feature>
<evidence type="ECO:0000259" key="10">
    <source>
        <dbReference type="PROSITE" id="PS50114"/>
    </source>
</evidence>
<dbReference type="GO" id="GO:0000978">
    <property type="term" value="F:RNA polymerase II cis-regulatory region sequence-specific DNA binding"/>
    <property type="evidence" value="ECO:0007669"/>
    <property type="project" value="TreeGrafter"/>
</dbReference>
<dbReference type="GO" id="GO:0005634">
    <property type="term" value="C:nucleus"/>
    <property type="evidence" value="ECO:0007669"/>
    <property type="project" value="UniProtKB-SubCell"/>
</dbReference>
<feature type="compositionally biased region" description="Polar residues" evidence="9">
    <location>
        <begin position="105"/>
        <end position="115"/>
    </location>
</feature>
<dbReference type="Gene3D" id="3.30.50.10">
    <property type="entry name" value="Erythroid Transcription Factor GATA-1, subunit A"/>
    <property type="match status" value="1"/>
</dbReference>
<feature type="compositionally biased region" description="Polar residues" evidence="9">
    <location>
        <begin position="311"/>
        <end position="342"/>
    </location>
</feature>
<feature type="compositionally biased region" description="Polar residues" evidence="9">
    <location>
        <begin position="363"/>
        <end position="375"/>
    </location>
</feature>
<dbReference type="Proteomes" id="UP000830671">
    <property type="component" value="Chromosome 8"/>
</dbReference>
<dbReference type="RefSeq" id="XP_049150994.1">
    <property type="nucleotide sequence ID" value="XM_049293848.1"/>
</dbReference>
<feature type="region of interest" description="Disordered" evidence="9">
    <location>
        <begin position="476"/>
        <end position="530"/>
    </location>
</feature>
<gene>
    <name evidence="11" type="ORF">CLUP02_14922</name>
</gene>
<dbReference type="InterPro" id="IPR000679">
    <property type="entry name" value="Znf_GATA"/>
</dbReference>
<dbReference type="PANTHER" id="PTHR10071:SF338">
    <property type="entry name" value="GATA-TYPE DOMAIN-CONTAINING PROTEIN"/>
    <property type="match status" value="1"/>
</dbReference>
<dbReference type="GeneID" id="73348858"/>
<dbReference type="FunFam" id="3.30.50.10:FF:000007">
    <property type="entry name" value="Nitrogen regulatory AreA, N-terminal"/>
    <property type="match status" value="1"/>
</dbReference>
<organism evidence="11 12">
    <name type="scientific">Colletotrichum lupini</name>
    <dbReference type="NCBI Taxonomy" id="145971"/>
    <lineage>
        <taxon>Eukaryota</taxon>
        <taxon>Fungi</taxon>
        <taxon>Dikarya</taxon>
        <taxon>Ascomycota</taxon>
        <taxon>Pezizomycotina</taxon>
        <taxon>Sordariomycetes</taxon>
        <taxon>Hypocreomycetidae</taxon>
        <taxon>Glomerellales</taxon>
        <taxon>Glomerellaceae</taxon>
        <taxon>Colletotrichum</taxon>
        <taxon>Colletotrichum acutatum species complex</taxon>
    </lineage>
</organism>
<evidence type="ECO:0000256" key="2">
    <source>
        <dbReference type="ARBA" id="ARBA00022723"/>
    </source>
</evidence>
<dbReference type="SMART" id="SM00401">
    <property type="entry name" value="ZnF_GATA"/>
    <property type="match status" value="1"/>
</dbReference>
<dbReference type="GO" id="GO:0045944">
    <property type="term" value="P:positive regulation of transcription by RNA polymerase II"/>
    <property type="evidence" value="ECO:0007669"/>
    <property type="project" value="TreeGrafter"/>
</dbReference>
<evidence type="ECO:0000256" key="7">
    <source>
        <dbReference type="ARBA" id="ARBA00023242"/>
    </source>
</evidence>
<dbReference type="GO" id="GO:0000122">
    <property type="term" value="P:negative regulation of transcription by RNA polymerase II"/>
    <property type="evidence" value="ECO:0007669"/>
    <property type="project" value="TreeGrafter"/>
</dbReference>
<dbReference type="InterPro" id="IPR039355">
    <property type="entry name" value="Transcription_factor_GATA"/>
</dbReference>
<dbReference type="Pfam" id="PF00320">
    <property type="entry name" value="GATA"/>
    <property type="match status" value="1"/>
</dbReference>
<evidence type="ECO:0000313" key="12">
    <source>
        <dbReference type="Proteomes" id="UP000830671"/>
    </source>
</evidence>
<evidence type="ECO:0000256" key="6">
    <source>
        <dbReference type="ARBA" id="ARBA00023163"/>
    </source>
</evidence>
<feature type="compositionally biased region" description="Basic and acidic residues" evidence="9">
    <location>
        <begin position="446"/>
        <end position="462"/>
    </location>
</feature>
<comment type="subcellular location">
    <subcellularLocation>
        <location evidence="1">Nucleus</location>
    </subcellularLocation>
</comment>
<name>A0A9Q8WMS8_9PEZI</name>
<keyword evidence="12" id="KW-1185">Reference proteome</keyword>
<dbReference type="InterPro" id="IPR056998">
    <property type="entry name" value="Asd-4/GZF3_helical"/>
</dbReference>
<feature type="compositionally biased region" description="Low complexity" evidence="9">
    <location>
        <begin position="494"/>
        <end position="505"/>
    </location>
</feature>
<dbReference type="AlphaFoldDB" id="A0A9Q8WMS8"/>
<dbReference type="PROSITE" id="PS00344">
    <property type="entry name" value="GATA_ZN_FINGER_1"/>
    <property type="match status" value="1"/>
</dbReference>
<dbReference type="GO" id="GO:0008270">
    <property type="term" value="F:zinc ion binding"/>
    <property type="evidence" value="ECO:0007669"/>
    <property type="project" value="UniProtKB-KW"/>
</dbReference>
<evidence type="ECO:0000313" key="11">
    <source>
        <dbReference type="EMBL" id="UQC89393.1"/>
    </source>
</evidence>
<keyword evidence="3 8" id="KW-0863">Zinc-finger</keyword>
<evidence type="ECO:0000256" key="8">
    <source>
        <dbReference type="PROSITE-ProRule" id="PRU00094"/>
    </source>
</evidence>
<keyword evidence="6" id="KW-0804">Transcription</keyword>
<feature type="compositionally biased region" description="Polar residues" evidence="9">
    <location>
        <begin position="520"/>
        <end position="530"/>
    </location>
</feature>
<keyword evidence="4" id="KW-0862">Zinc</keyword>
<evidence type="ECO:0000256" key="9">
    <source>
        <dbReference type="SAM" id="MobiDB-lite"/>
    </source>
</evidence>
<accession>A0A9Q8WMS8</accession>
<dbReference type="EMBL" id="CP019480">
    <property type="protein sequence ID" value="UQC89393.1"/>
    <property type="molecule type" value="Genomic_DNA"/>
</dbReference>
<dbReference type="PANTHER" id="PTHR10071">
    <property type="entry name" value="TRANSCRIPTION FACTOR GATA FAMILY MEMBER"/>
    <property type="match status" value="1"/>
</dbReference>
<feature type="region of interest" description="Disordered" evidence="9">
    <location>
        <begin position="105"/>
        <end position="124"/>
    </location>
</feature>
<evidence type="ECO:0000256" key="5">
    <source>
        <dbReference type="ARBA" id="ARBA00023015"/>
    </source>
</evidence>
<keyword evidence="5" id="KW-0805">Transcription regulation</keyword>
<feature type="compositionally biased region" description="Gly residues" evidence="9">
    <location>
        <begin position="507"/>
        <end position="518"/>
    </location>
</feature>
<protein>
    <submittedName>
        <fullName evidence="11">GATA zinc finger</fullName>
    </submittedName>
</protein>
<keyword evidence="2" id="KW-0479">Metal-binding</keyword>
<dbReference type="KEGG" id="clup:CLUP02_14922"/>
<evidence type="ECO:0000256" key="3">
    <source>
        <dbReference type="ARBA" id="ARBA00022771"/>
    </source>
</evidence>
<evidence type="ECO:0000256" key="1">
    <source>
        <dbReference type="ARBA" id="ARBA00004123"/>
    </source>
</evidence>
<dbReference type="PROSITE" id="PS50114">
    <property type="entry name" value="GATA_ZN_FINGER_2"/>
    <property type="match status" value="1"/>
</dbReference>
<feature type="domain" description="GATA-type" evidence="10">
    <location>
        <begin position="220"/>
        <end position="273"/>
    </location>
</feature>
<feature type="region of interest" description="Disordered" evidence="9">
    <location>
        <begin position="441"/>
        <end position="462"/>
    </location>
</feature>
<dbReference type="CDD" id="cd00202">
    <property type="entry name" value="ZnF_GATA"/>
    <property type="match status" value="1"/>
</dbReference>
<dbReference type="Pfam" id="PF25026">
    <property type="entry name" value="Asd-4"/>
    <property type="match status" value="1"/>
</dbReference>